<organism evidence="7 8">
    <name type="scientific">Candidatus Viridilinea halotolerans</name>
    <dbReference type="NCBI Taxonomy" id="2491704"/>
    <lineage>
        <taxon>Bacteria</taxon>
        <taxon>Bacillati</taxon>
        <taxon>Chloroflexota</taxon>
        <taxon>Chloroflexia</taxon>
        <taxon>Chloroflexales</taxon>
        <taxon>Chloroflexineae</taxon>
        <taxon>Oscillochloridaceae</taxon>
        <taxon>Candidatus Viridilinea</taxon>
    </lineage>
</organism>
<evidence type="ECO:0000313" key="8">
    <source>
        <dbReference type="Proteomes" id="UP000280307"/>
    </source>
</evidence>
<feature type="domain" description="STAS" evidence="6">
    <location>
        <begin position="447"/>
        <end position="549"/>
    </location>
</feature>
<dbReference type="InterPro" id="IPR002645">
    <property type="entry name" value="STAS_dom"/>
</dbReference>
<feature type="transmembrane region" description="Helical" evidence="5">
    <location>
        <begin position="256"/>
        <end position="279"/>
    </location>
</feature>
<feature type="transmembrane region" description="Helical" evidence="5">
    <location>
        <begin position="58"/>
        <end position="75"/>
    </location>
</feature>
<keyword evidence="3 5" id="KW-1133">Transmembrane helix</keyword>
<proteinExistence type="predicted"/>
<comment type="subcellular location">
    <subcellularLocation>
        <location evidence="1">Membrane</location>
        <topology evidence="1">Multi-pass membrane protein</topology>
    </subcellularLocation>
</comment>
<accession>A0A426TZM1</accession>
<dbReference type="GO" id="GO:0016020">
    <property type="term" value="C:membrane"/>
    <property type="evidence" value="ECO:0007669"/>
    <property type="project" value="UniProtKB-SubCell"/>
</dbReference>
<keyword evidence="2 5" id="KW-0812">Transmembrane</keyword>
<dbReference type="SUPFAM" id="SSF52091">
    <property type="entry name" value="SpoIIaa-like"/>
    <property type="match status" value="1"/>
</dbReference>
<comment type="caution">
    <text evidence="7">The sequence shown here is derived from an EMBL/GenBank/DDBJ whole genome shotgun (WGS) entry which is preliminary data.</text>
</comment>
<feature type="transmembrane region" description="Helical" evidence="5">
    <location>
        <begin position="104"/>
        <end position="122"/>
    </location>
</feature>
<evidence type="ECO:0000256" key="1">
    <source>
        <dbReference type="ARBA" id="ARBA00004141"/>
    </source>
</evidence>
<feature type="transmembrane region" description="Helical" evidence="5">
    <location>
        <begin position="182"/>
        <end position="198"/>
    </location>
</feature>
<dbReference type="InterPro" id="IPR011547">
    <property type="entry name" value="SLC26A/SulP_dom"/>
</dbReference>
<evidence type="ECO:0000256" key="4">
    <source>
        <dbReference type="ARBA" id="ARBA00023136"/>
    </source>
</evidence>
<feature type="transmembrane region" description="Helical" evidence="5">
    <location>
        <begin position="385"/>
        <end position="416"/>
    </location>
</feature>
<name>A0A426TZM1_9CHLR</name>
<dbReference type="Proteomes" id="UP000280307">
    <property type="component" value="Unassembled WGS sequence"/>
</dbReference>
<evidence type="ECO:0000259" key="6">
    <source>
        <dbReference type="PROSITE" id="PS50801"/>
    </source>
</evidence>
<evidence type="ECO:0000256" key="2">
    <source>
        <dbReference type="ARBA" id="ARBA00022692"/>
    </source>
</evidence>
<sequence length="585" mass="61721">MHSMQATLQRLPLIALLRREFRGYDRATFQRDLLAGVTVGAVSLPLALAFGVASGADAAAGLVTAILAGLLIGGLGGASYQISGPTGAMSAVLIVIAGRYGIEGVWVATLLAGLMLILLGLLRMGRYIAFIPSPVIAGFTSGIALIIAIGQLENVLGVTMPHGENALAKLFYLASNPVMPDWHTLTLAGVVVATMLLLPRLTKAIPGSLVGMVLATLLSVALGWEVASIGAIPRTILLEQRLTFGEIPWQLMGELLVPAVSIAALGAIESLLCGAVGATMSGKPFDSNQELIGQGIGNMCIPFFGGVPATAAIARTSVAIKSGAVTRMTSFVHSILLLLSALVLAPLLSYVPLAALGGVLLVTAWRMNEWESIHFFINTRLRHAILGFAITMLATAALDLTQAILIGITISAVVYVRQSATSTTVTSSTVKPQLLQDHGLPITAICPSIHVYYLTGPVFFGSVTTVLEAFATAKEYQSLVISMRGVPMIDVMGAQALHQIVEEQQARGGDVFFSALQPEVLSMFVRTGLFDLVGPRNIFWNSAHAIIELHEQRMVGGCPHCGKHGTGCAVLRMAQKRMGYEMPTR</sequence>
<dbReference type="Pfam" id="PF00916">
    <property type="entry name" value="Sulfate_transp"/>
    <property type="match status" value="1"/>
</dbReference>
<evidence type="ECO:0000256" key="3">
    <source>
        <dbReference type="ARBA" id="ARBA00022989"/>
    </source>
</evidence>
<feature type="transmembrane region" description="Helical" evidence="5">
    <location>
        <begin position="129"/>
        <end position="152"/>
    </location>
</feature>
<feature type="transmembrane region" description="Helical" evidence="5">
    <location>
        <begin position="334"/>
        <end position="364"/>
    </location>
</feature>
<feature type="transmembrane region" description="Helical" evidence="5">
    <location>
        <begin position="33"/>
        <end position="52"/>
    </location>
</feature>
<keyword evidence="4 5" id="KW-0472">Membrane</keyword>
<evidence type="ECO:0000313" key="7">
    <source>
        <dbReference type="EMBL" id="RRR71615.1"/>
    </source>
</evidence>
<dbReference type="AlphaFoldDB" id="A0A426TZM1"/>
<reference evidence="7 8" key="1">
    <citation type="submission" date="2018-12" db="EMBL/GenBank/DDBJ databases">
        <title>Genome Sequence of Candidatus Viridilinea halotolerans isolated from saline sulfide-rich spring.</title>
        <authorList>
            <person name="Grouzdev D.S."/>
            <person name="Burganskaya E.I."/>
            <person name="Krutkina M.S."/>
            <person name="Sukhacheva M.V."/>
            <person name="Gorlenko V.M."/>
        </authorList>
    </citation>
    <scope>NUCLEOTIDE SEQUENCE [LARGE SCALE GENOMIC DNA]</scope>
    <source>
        <strain evidence="7">Chok-6</strain>
    </source>
</reference>
<dbReference type="CDD" id="cd07042">
    <property type="entry name" value="STAS_SulP_like_sulfate_transporter"/>
    <property type="match status" value="1"/>
</dbReference>
<evidence type="ECO:0000256" key="5">
    <source>
        <dbReference type="SAM" id="Phobius"/>
    </source>
</evidence>
<feature type="transmembrane region" description="Helical" evidence="5">
    <location>
        <begin position="210"/>
        <end position="236"/>
    </location>
</feature>
<dbReference type="PANTHER" id="PTHR11814">
    <property type="entry name" value="SULFATE TRANSPORTER"/>
    <property type="match status" value="1"/>
</dbReference>
<dbReference type="Pfam" id="PF01740">
    <property type="entry name" value="STAS"/>
    <property type="match status" value="1"/>
</dbReference>
<dbReference type="EMBL" id="RSAS01000438">
    <property type="protein sequence ID" value="RRR71615.1"/>
    <property type="molecule type" value="Genomic_DNA"/>
</dbReference>
<protein>
    <submittedName>
        <fullName evidence="7">SulP family inorganic anion transporter</fullName>
    </submittedName>
</protein>
<dbReference type="PROSITE" id="PS50801">
    <property type="entry name" value="STAS"/>
    <property type="match status" value="1"/>
</dbReference>
<feature type="transmembrane region" description="Helical" evidence="5">
    <location>
        <begin position="291"/>
        <end position="314"/>
    </location>
</feature>
<dbReference type="InterPro" id="IPR036513">
    <property type="entry name" value="STAS_dom_sf"/>
</dbReference>
<dbReference type="Gene3D" id="3.30.750.24">
    <property type="entry name" value="STAS domain"/>
    <property type="match status" value="1"/>
</dbReference>
<dbReference type="InterPro" id="IPR001902">
    <property type="entry name" value="SLC26A/SulP_fam"/>
</dbReference>
<dbReference type="GO" id="GO:0055085">
    <property type="term" value="P:transmembrane transport"/>
    <property type="evidence" value="ECO:0007669"/>
    <property type="project" value="InterPro"/>
</dbReference>
<gene>
    <name evidence="7" type="ORF">EI684_11340</name>
</gene>